<evidence type="ECO:0000256" key="1">
    <source>
        <dbReference type="ARBA" id="ARBA00022679"/>
    </source>
</evidence>
<protein>
    <recommendedName>
        <fullName evidence="4">Deacetylase sirtuin-type domain-containing protein</fullName>
    </recommendedName>
</protein>
<evidence type="ECO:0000259" key="4">
    <source>
        <dbReference type="PROSITE" id="PS50305"/>
    </source>
</evidence>
<evidence type="ECO:0000313" key="5">
    <source>
        <dbReference type="EnsemblPlants" id="Kaladp0048s0127.1.v1.1"/>
    </source>
</evidence>
<dbReference type="InterPro" id="IPR003000">
    <property type="entry name" value="Sirtuin"/>
</dbReference>
<keyword evidence="3" id="KW-0862">Zinc</keyword>
<keyword evidence="1" id="KW-0808">Transferase</keyword>
<dbReference type="InterPro" id="IPR026590">
    <property type="entry name" value="Ssirtuin_cat_dom"/>
</dbReference>
<evidence type="ECO:0000313" key="6">
    <source>
        <dbReference type="Proteomes" id="UP000594263"/>
    </source>
</evidence>
<dbReference type="PANTHER" id="PTHR11085:SF10">
    <property type="entry name" value="NAD-DEPENDENT PROTEIN DEACYLASE SIRTUIN-5, MITOCHONDRIAL-RELATED"/>
    <property type="match status" value="1"/>
</dbReference>
<dbReference type="Proteomes" id="UP000594263">
    <property type="component" value="Unplaced"/>
</dbReference>
<feature type="binding site" evidence="3">
    <location>
        <position position="225"/>
    </location>
    <ligand>
        <name>Zn(2+)</name>
        <dbReference type="ChEBI" id="CHEBI:29105"/>
    </ligand>
</feature>
<feature type="domain" description="Deacetylase sirtuin-type" evidence="4">
    <location>
        <begin position="96"/>
        <end position="386"/>
    </location>
</feature>
<reference evidence="5" key="1">
    <citation type="submission" date="2021-01" db="UniProtKB">
        <authorList>
            <consortium name="EnsemblPlants"/>
        </authorList>
    </citation>
    <scope>IDENTIFICATION</scope>
</reference>
<feature type="binding site" evidence="3">
    <location>
        <position position="295"/>
    </location>
    <ligand>
        <name>Zn(2+)</name>
        <dbReference type="ChEBI" id="CHEBI:29105"/>
    </ligand>
</feature>
<dbReference type="InterPro" id="IPR026591">
    <property type="entry name" value="Sirtuin_cat_small_dom_sf"/>
</dbReference>
<dbReference type="SUPFAM" id="SSF52467">
    <property type="entry name" value="DHS-like NAD/FAD-binding domain"/>
    <property type="match status" value="1"/>
</dbReference>
<feature type="binding site" evidence="3">
    <location>
        <position position="292"/>
    </location>
    <ligand>
        <name>Zn(2+)</name>
        <dbReference type="ChEBI" id="CHEBI:29105"/>
    </ligand>
</feature>
<dbReference type="Gramene" id="Kaladp0048s0127.1.v1.1">
    <property type="protein sequence ID" value="Kaladp0048s0127.1.v1.1"/>
    <property type="gene ID" value="Kaladp0048s0127.v1.1"/>
</dbReference>
<dbReference type="PROSITE" id="PS50305">
    <property type="entry name" value="SIRTUIN"/>
    <property type="match status" value="1"/>
</dbReference>
<dbReference type="GO" id="GO:0017136">
    <property type="term" value="F:histone deacetylase activity, NAD-dependent"/>
    <property type="evidence" value="ECO:0007669"/>
    <property type="project" value="TreeGrafter"/>
</dbReference>
<dbReference type="AlphaFoldDB" id="A0A7N0TX14"/>
<feature type="active site" description="Proton acceptor" evidence="3">
    <location>
        <position position="217"/>
    </location>
</feature>
<dbReference type="Gene3D" id="3.30.1600.10">
    <property type="entry name" value="SIR2/SIRT2 'Small Domain"/>
    <property type="match status" value="1"/>
</dbReference>
<keyword evidence="3" id="KW-0479">Metal-binding</keyword>
<sequence length="386" mass="42146">MAIGAYSRLLSPRLRTASHVIGSATTDSIQSSSKTSYPLAGNRGLLPSLLSERHIVTLTVGFKYFGGEKRPVFNFGPPKGKGVSVGLKRKVVPHSDPPSSEDVSNLRKFMDQSNRLVVLTGAGISTESGVPDYRGPNGLIGSGFRPMTHQEFIRSSRARRRFWVRSFVGWNEFTASKPNGAHIAIASLEKAGRINSVITQNYDRLHHHAGSNPLELHGTMYNVICLDCGHSYSRDLFQYRLKDFNPKWAAALESLKITGSDLDKTYGIKRRSGGGLEIDENFWAEEFCVPNCDKCSGVLKPDFLFHGEDVPKHRYDEAIEMAKGCDAFLVLGSSLVNASASTLVRAAHEAGAATAIVNIGKTGADSFVPLKIHSRIGEILSKVLDK</sequence>
<dbReference type="Gene3D" id="3.40.50.1220">
    <property type="entry name" value="TPP-binding domain"/>
    <property type="match status" value="1"/>
</dbReference>
<evidence type="ECO:0000256" key="3">
    <source>
        <dbReference type="PROSITE-ProRule" id="PRU00236"/>
    </source>
</evidence>
<accession>A0A7N0TX14</accession>
<dbReference type="InterPro" id="IPR050134">
    <property type="entry name" value="NAD-dep_sirtuin_deacylases"/>
</dbReference>
<dbReference type="GO" id="GO:0070403">
    <property type="term" value="F:NAD+ binding"/>
    <property type="evidence" value="ECO:0007669"/>
    <property type="project" value="InterPro"/>
</dbReference>
<dbReference type="EnsemblPlants" id="Kaladp0048s0127.1.v1.1">
    <property type="protein sequence ID" value="Kaladp0048s0127.1.v1.1"/>
    <property type="gene ID" value="Kaladp0048s0127.v1.1"/>
</dbReference>
<keyword evidence="6" id="KW-1185">Reference proteome</keyword>
<dbReference type="PANTHER" id="PTHR11085">
    <property type="entry name" value="NAD-DEPENDENT PROTEIN DEACYLASE SIRTUIN-5, MITOCHONDRIAL-RELATED"/>
    <property type="match status" value="1"/>
</dbReference>
<name>A0A7N0TX14_KALFE</name>
<keyword evidence="2" id="KW-0520">NAD</keyword>
<feature type="binding site" evidence="3">
    <location>
        <position position="228"/>
    </location>
    <ligand>
        <name>Zn(2+)</name>
        <dbReference type="ChEBI" id="CHEBI:29105"/>
    </ligand>
</feature>
<dbReference type="InterPro" id="IPR029035">
    <property type="entry name" value="DHS-like_NAD/FAD-binding_dom"/>
</dbReference>
<dbReference type="Pfam" id="PF02146">
    <property type="entry name" value="SIR2"/>
    <property type="match status" value="1"/>
</dbReference>
<proteinExistence type="predicted"/>
<evidence type="ECO:0000256" key="2">
    <source>
        <dbReference type="ARBA" id="ARBA00023027"/>
    </source>
</evidence>
<organism evidence="5 6">
    <name type="scientific">Kalanchoe fedtschenkoi</name>
    <name type="common">Lavender scallops</name>
    <name type="synonym">South American air plant</name>
    <dbReference type="NCBI Taxonomy" id="63787"/>
    <lineage>
        <taxon>Eukaryota</taxon>
        <taxon>Viridiplantae</taxon>
        <taxon>Streptophyta</taxon>
        <taxon>Embryophyta</taxon>
        <taxon>Tracheophyta</taxon>
        <taxon>Spermatophyta</taxon>
        <taxon>Magnoliopsida</taxon>
        <taxon>eudicotyledons</taxon>
        <taxon>Gunneridae</taxon>
        <taxon>Pentapetalae</taxon>
        <taxon>Saxifragales</taxon>
        <taxon>Crassulaceae</taxon>
        <taxon>Kalanchoe</taxon>
    </lineage>
</organism>
<dbReference type="GO" id="GO:0046872">
    <property type="term" value="F:metal ion binding"/>
    <property type="evidence" value="ECO:0007669"/>
    <property type="project" value="UniProtKB-KW"/>
</dbReference>